<evidence type="ECO:0000313" key="2">
    <source>
        <dbReference type="EMBL" id="OGZ78847.1"/>
    </source>
</evidence>
<comment type="caution">
    <text evidence="2">The sequence shown here is derived from an EMBL/GenBank/DDBJ whole genome shotgun (WGS) entry which is preliminary data.</text>
</comment>
<dbReference type="AlphaFoldDB" id="A0A1G2IW78"/>
<organism evidence="2 3">
    <name type="scientific">Candidatus Staskawiczbacteria bacterium RIFOXYB1_FULL_37_44</name>
    <dbReference type="NCBI Taxonomy" id="1802223"/>
    <lineage>
        <taxon>Bacteria</taxon>
        <taxon>Candidatus Staskawicziibacteriota</taxon>
    </lineage>
</organism>
<dbReference type="EMBL" id="MHPJ01000012">
    <property type="protein sequence ID" value="OGZ78847.1"/>
    <property type="molecule type" value="Genomic_DNA"/>
</dbReference>
<gene>
    <name evidence="2" type="ORF">A2358_01080</name>
</gene>
<dbReference type="InterPro" id="IPR036457">
    <property type="entry name" value="PPM-type-like_dom_sf"/>
</dbReference>
<dbReference type="InterPro" id="IPR001932">
    <property type="entry name" value="PPM-type_phosphatase-like_dom"/>
</dbReference>
<protein>
    <recommendedName>
        <fullName evidence="1">PPM-type phosphatase domain-containing protein</fullName>
    </recommendedName>
</protein>
<evidence type="ECO:0000259" key="1">
    <source>
        <dbReference type="SMART" id="SM00332"/>
    </source>
</evidence>
<accession>A0A1G2IW78</accession>
<name>A0A1G2IW78_9BACT</name>
<proteinExistence type="predicted"/>
<dbReference type="STRING" id="1802223.A2358_01080"/>
<evidence type="ECO:0000313" key="3">
    <source>
        <dbReference type="Proteomes" id="UP000178650"/>
    </source>
</evidence>
<feature type="domain" description="PPM-type phosphatase" evidence="1">
    <location>
        <begin position="3"/>
        <end position="265"/>
    </location>
</feature>
<dbReference type="Proteomes" id="UP000178650">
    <property type="component" value="Unassembled WGS sequence"/>
</dbReference>
<sequence>MKLFYATYGDFIKFDEKPNEDFYLFSKKFPIFAVADGVTQSHFKNGKYAFPNGAKESAEIFCKSAVKFLEKNLDLEKAFNFANGKIKELNIKYGIDEKLNYVEYDWLDTVGVVGYILKNKLFYGYTGDCGLIIFDKNNKKKFQTKDMVAPALKKFKGMYKDWENLSKEKRALIIHRDFRNNPNKKGYGSFSGEEGVKNYYKFGNIKLNKNDLVIFYTDGFFELLKDKGFVKILREGDKKKLNSVVLQKAEENDQKFGADRTFISVKFEA</sequence>
<dbReference type="Gene3D" id="3.60.40.10">
    <property type="entry name" value="PPM-type phosphatase domain"/>
    <property type="match status" value="1"/>
</dbReference>
<reference evidence="2 3" key="1">
    <citation type="journal article" date="2016" name="Nat. Commun.">
        <title>Thousands of microbial genomes shed light on interconnected biogeochemical processes in an aquifer system.</title>
        <authorList>
            <person name="Anantharaman K."/>
            <person name="Brown C.T."/>
            <person name="Hug L.A."/>
            <person name="Sharon I."/>
            <person name="Castelle C.J."/>
            <person name="Probst A.J."/>
            <person name="Thomas B.C."/>
            <person name="Singh A."/>
            <person name="Wilkins M.J."/>
            <person name="Karaoz U."/>
            <person name="Brodie E.L."/>
            <person name="Williams K.H."/>
            <person name="Hubbard S.S."/>
            <person name="Banfield J.F."/>
        </authorList>
    </citation>
    <scope>NUCLEOTIDE SEQUENCE [LARGE SCALE GENOMIC DNA]</scope>
</reference>
<dbReference type="SMART" id="SM00332">
    <property type="entry name" value="PP2Cc"/>
    <property type="match status" value="1"/>
</dbReference>
<dbReference type="SUPFAM" id="SSF81606">
    <property type="entry name" value="PP2C-like"/>
    <property type="match status" value="1"/>
</dbReference>